<evidence type="ECO:0000313" key="2">
    <source>
        <dbReference type="EMBL" id="AVO45399.1"/>
    </source>
</evidence>
<dbReference type="PRINTS" id="PR00111">
    <property type="entry name" value="ABHYDROLASE"/>
</dbReference>
<evidence type="ECO:0000259" key="1">
    <source>
        <dbReference type="Pfam" id="PF00561"/>
    </source>
</evidence>
<dbReference type="KEGG" id="phr:C6569_10180"/>
<accession>A0A2S0NB56</accession>
<gene>
    <name evidence="2" type="primary">pcaD</name>
    <name evidence="2" type="ORF">C6569_10180</name>
</gene>
<dbReference type="OrthoDB" id="9801400at2"/>
<feature type="domain" description="AB hydrolase-1" evidence="1">
    <location>
        <begin position="22"/>
        <end position="244"/>
    </location>
</feature>
<dbReference type="Gene3D" id="3.40.50.1820">
    <property type="entry name" value="alpha/beta hydrolase"/>
    <property type="match status" value="1"/>
</dbReference>
<dbReference type="InterPro" id="IPR029058">
    <property type="entry name" value="AB_hydrolase_fold"/>
</dbReference>
<protein>
    <submittedName>
        <fullName evidence="2">3-oxoadipate enol-lactonase</fullName>
    </submittedName>
</protein>
<name>A0A2S0NB56_9HYPH</name>
<dbReference type="Pfam" id="PF00561">
    <property type="entry name" value="Abhydrolase_1"/>
    <property type="match status" value="1"/>
</dbReference>
<dbReference type="NCBIfam" id="TIGR02427">
    <property type="entry name" value="protocat_pcaD"/>
    <property type="match status" value="1"/>
</dbReference>
<dbReference type="RefSeq" id="WP_106748740.1">
    <property type="nucleotide sequence ID" value="NZ_CP027668.1"/>
</dbReference>
<keyword evidence="3" id="KW-1185">Reference proteome</keyword>
<dbReference type="GO" id="GO:0042952">
    <property type="term" value="P:beta-ketoadipate pathway"/>
    <property type="evidence" value="ECO:0007669"/>
    <property type="project" value="InterPro"/>
</dbReference>
<organism evidence="2 3">
    <name type="scientific">Phreatobacter cathodiphilus</name>
    <dbReference type="NCBI Taxonomy" id="1868589"/>
    <lineage>
        <taxon>Bacteria</taxon>
        <taxon>Pseudomonadati</taxon>
        <taxon>Pseudomonadota</taxon>
        <taxon>Alphaproteobacteria</taxon>
        <taxon>Hyphomicrobiales</taxon>
        <taxon>Phreatobacteraceae</taxon>
        <taxon>Phreatobacter</taxon>
    </lineage>
</organism>
<dbReference type="GO" id="GO:0047570">
    <property type="term" value="F:3-oxoadipate enol-lactonase activity"/>
    <property type="evidence" value="ECO:0007669"/>
    <property type="project" value="InterPro"/>
</dbReference>
<dbReference type="InterPro" id="IPR000073">
    <property type="entry name" value="AB_hydrolase_1"/>
</dbReference>
<dbReference type="PANTHER" id="PTHR43433">
    <property type="entry name" value="HYDROLASE, ALPHA/BETA FOLD FAMILY PROTEIN"/>
    <property type="match status" value="1"/>
</dbReference>
<dbReference type="EMBL" id="CP027668">
    <property type="protein sequence ID" value="AVO45399.1"/>
    <property type="molecule type" value="Genomic_DNA"/>
</dbReference>
<proteinExistence type="predicted"/>
<dbReference type="InterPro" id="IPR050471">
    <property type="entry name" value="AB_hydrolase"/>
</dbReference>
<dbReference type="Proteomes" id="UP000237889">
    <property type="component" value="Chromosome"/>
</dbReference>
<reference evidence="2 3" key="1">
    <citation type="submission" date="2018-03" db="EMBL/GenBank/DDBJ databases">
        <title>Genome sequencing of Phreatobacter sp.</title>
        <authorList>
            <person name="Kim S.-J."/>
            <person name="Heo J."/>
            <person name="Kwon S.-W."/>
        </authorList>
    </citation>
    <scope>NUCLEOTIDE SEQUENCE [LARGE SCALE GENOMIC DNA]</scope>
    <source>
        <strain evidence="2 3">S-12</strain>
    </source>
</reference>
<evidence type="ECO:0000313" key="3">
    <source>
        <dbReference type="Proteomes" id="UP000237889"/>
    </source>
</evidence>
<dbReference type="InterPro" id="IPR026968">
    <property type="entry name" value="PcaD/CatD"/>
</dbReference>
<sequence>MPRFTTSDGLSLRYEDTGGDKPALLLSNSLGTRLEMWQPQMAAFAEAFRVVRYDKRGHGESELRVGPTNFARLTLDAVELLDHLGIAKADWCGLSMGGMSGMWAGTHHASRFTRLVLCNTGAGMPTADMWNQRIATVKREGLAPLIPTIVDRWFTKRFQQADPKAVARIVAMLETTPPEGYAACSAAIRDMDQRESIRSIRLPTLVISGTHDGSTPPEKGREIAAAIPGARYVELDAAHLSNIEQEQAFTDTVMGFLRP</sequence>
<dbReference type="SUPFAM" id="SSF53474">
    <property type="entry name" value="alpha/beta-Hydrolases"/>
    <property type="match status" value="1"/>
</dbReference>
<dbReference type="PANTHER" id="PTHR43433:SF5">
    <property type="entry name" value="AB HYDROLASE-1 DOMAIN-CONTAINING PROTEIN"/>
    <property type="match status" value="1"/>
</dbReference>
<dbReference type="AlphaFoldDB" id="A0A2S0NB56"/>